<evidence type="ECO:0000256" key="1">
    <source>
        <dbReference type="ARBA" id="ARBA00006484"/>
    </source>
</evidence>
<dbReference type="PANTHER" id="PTHR43477">
    <property type="entry name" value="DIHYDROANTICAPSIN 7-DEHYDROGENASE"/>
    <property type="match status" value="1"/>
</dbReference>
<evidence type="ECO:0000313" key="3">
    <source>
        <dbReference type="EMBL" id="MBA8950395.1"/>
    </source>
</evidence>
<dbReference type="PRINTS" id="PR00081">
    <property type="entry name" value="GDHRDH"/>
</dbReference>
<comment type="similarity">
    <text evidence="1">Belongs to the short-chain dehydrogenases/reductases (SDR) family.</text>
</comment>
<evidence type="ECO:0000313" key="4">
    <source>
        <dbReference type="Proteomes" id="UP000572680"/>
    </source>
</evidence>
<keyword evidence="4" id="KW-1185">Reference proteome</keyword>
<protein>
    <submittedName>
        <fullName evidence="3">NAD(P)-dependent dehydrogenase (Short-subunit alcohol dehydrogenase family)</fullName>
    </submittedName>
</protein>
<comment type="caution">
    <text evidence="3">The sequence shown here is derived from an EMBL/GenBank/DDBJ whole genome shotgun (WGS) entry which is preliminary data.</text>
</comment>
<proteinExistence type="inferred from homology"/>
<dbReference type="InterPro" id="IPR036291">
    <property type="entry name" value="NAD(P)-bd_dom_sf"/>
</dbReference>
<dbReference type="RefSeq" id="WP_182842822.1">
    <property type="nucleotide sequence ID" value="NZ_BAAALP010000002.1"/>
</dbReference>
<dbReference type="InterPro" id="IPR051122">
    <property type="entry name" value="SDR_DHRS6-like"/>
</dbReference>
<dbReference type="EMBL" id="JACJIA010000002">
    <property type="protein sequence ID" value="MBA8950395.1"/>
    <property type="molecule type" value="Genomic_DNA"/>
</dbReference>
<dbReference type="Gene3D" id="3.40.50.720">
    <property type="entry name" value="NAD(P)-binding Rossmann-like Domain"/>
    <property type="match status" value="1"/>
</dbReference>
<dbReference type="AlphaFoldDB" id="A0A7W3QKG8"/>
<dbReference type="GO" id="GO:0016491">
    <property type="term" value="F:oxidoreductase activity"/>
    <property type="evidence" value="ECO:0007669"/>
    <property type="project" value="UniProtKB-KW"/>
</dbReference>
<dbReference type="Pfam" id="PF13561">
    <property type="entry name" value="adh_short_C2"/>
    <property type="match status" value="1"/>
</dbReference>
<dbReference type="Proteomes" id="UP000572680">
    <property type="component" value="Unassembled WGS sequence"/>
</dbReference>
<keyword evidence="2" id="KW-0560">Oxidoreductase</keyword>
<sequence>MDLAAAPLPVRSPLPDGLAGSTAVILGGTSGIGLAAGRLLAGLGARVVLSGRDRDRLDAALAGLRAEAPAGAVLGGTADAADEDAVRRVFDLAERVDHVLVTAGGYVGAGPLEELTPDTVRAVADLRLWGALAAVRAAAERLPAGGSVTLTSGTFTVRPVPGVSGAVAAVGGVEALAPALAVELAPRRLRVNTVRYGAFDTPLMRSAGGLGTDAKIAEAGAAVPLGRYGTAEEAAAAALFLMANPYMTGQVVTVDGGQTLA</sequence>
<gene>
    <name evidence="3" type="ORF">HNR61_002008</name>
</gene>
<evidence type="ECO:0000256" key="2">
    <source>
        <dbReference type="ARBA" id="ARBA00023002"/>
    </source>
</evidence>
<name>A0A7W3QKG8_ACTNM</name>
<reference evidence="3 4" key="1">
    <citation type="submission" date="2020-08" db="EMBL/GenBank/DDBJ databases">
        <title>Genomic Encyclopedia of Type Strains, Phase IV (KMG-IV): sequencing the most valuable type-strain genomes for metagenomic binning, comparative biology and taxonomic classification.</title>
        <authorList>
            <person name="Goeker M."/>
        </authorList>
    </citation>
    <scope>NUCLEOTIDE SEQUENCE [LARGE SCALE GENOMIC DNA]</scope>
    <source>
        <strain evidence="3 4">DSM 44197</strain>
    </source>
</reference>
<dbReference type="SUPFAM" id="SSF51735">
    <property type="entry name" value="NAD(P)-binding Rossmann-fold domains"/>
    <property type="match status" value="1"/>
</dbReference>
<dbReference type="InterPro" id="IPR002347">
    <property type="entry name" value="SDR_fam"/>
</dbReference>
<organism evidence="3 4">
    <name type="scientific">Actinomadura namibiensis</name>
    <dbReference type="NCBI Taxonomy" id="182080"/>
    <lineage>
        <taxon>Bacteria</taxon>
        <taxon>Bacillati</taxon>
        <taxon>Actinomycetota</taxon>
        <taxon>Actinomycetes</taxon>
        <taxon>Streptosporangiales</taxon>
        <taxon>Thermomonosporaceae</taxon>
        <taxon>Actinomadura</taxon>
    </lineage>
</organism>
<dbReference type="PANTHER" id="PTHR43477:SF1">
    <property type="entry name" value="DIHYDROANTICAPSIN 7-DEHYDROGENASE"/>
    <property type="match status" value="1"/>
</dbReference>
<accession>A0A7W3QKG8</accession>